<feature type="signal peptide" evidence="5">
    <location>
        <begin position="1"/>
        <end position="16"/>
    </location>
</feature>
<dbReference type="GO" id="GO:0005581">
    <property type="term" value="C:collagen trimer"/>
    <property type="evidence" value="ECO:0007669"/>
    <property type="project" value="UniProtKB-KW"/>
</dbReference>
<evidence type="ECO:0000313" key="8">
    <source>
        <dbReference type="Proteomes" id="UP000838412"/>
    </source>
</evidence>
<feature type="chain" id="PRO_5035452068" evidence="5">
    <location>
        <begin position="17"/>
        <end position="224"/>
    </location>
</feature>
<evidence type="ECO:0000256" key="5">
    <source>
        <dbReference type="SAM" id="SignalP"/>
    </source>
</evidence>
<dbReference type="EMBL" id="OV696694">
    <property type="protein sequence ID" value="CAH1274386.1"/>
    <property type="molecule type" value="Genomic_DNA"/>
</dbReference>
<dbReference type="AlphaFoldDB" id="A0A8K0AF60"/>
<dbReference type="InterPro" id="IPR008983">
    <property type="entry name" value="Tumour_necrosis_fac-like_dom"/>
</dbReference>
<dbReference type="PANTHER" id="PTHR15427:SF33">
    <property type="entry name" value="COLLAGEN IV NC1 DOMAIN-CONTAINING PROTEIN"/>
    <property type="match status" value="1"/>
</dbReference>
<comment type="subcellular location">
    <subcellularLocation>
        <location evidence="1">Secreted</location>
    </subcellularLocation>
</comment>
<dbReference type="InterPro" id="IPR050392">
    <property type="entry name" value="Collagen/C1q_domain"/>
</dbReference>
<keyword evidence="2" id="KW-0964">Secreted</keyword>
<feature type="compositionally biased region" description="Polar residues" evidence="4">
    <location>
        <begin position="24"/>
        <end position="39"/>
    </location>
</feature>
<evidence type="ECO:0000256" key="4">
    <source>
        <dbReference type="SAM" id="MobiDB-lite"/>
    </source>
</evidence>
<dbReference type="Gene3D" id="2.60.120.40">
    <property type="match status" value="1"/>
</dbReference>
<evidence type="ECO:0000256" key="1">
    <source>
        <dbReference type="ARBA" id="ARBA00004613"/>
    </source>
</evidence>
<evidence type="ECO:0000256" key="3">
    <source>
        <dbReference type="ARBA" id="ARBA00022729"/>
    </source>
</evidence>
<evidence type="ECO:0000313" key="7">
    <source>
        <dbReference type="EMBL" id="CAH1274386.1"/>
    </source>
</evidence>
<protein>
    <submittedName>
        <fullName evidence="7">C1QTNF3 protein</fullName>
    </submittedName>
</protein>
<name>A0A8K0AF60_BRALA</name>
<dbReference type="PRINTS" id="PR00007">
    <property type="entry name" value="COMPLEMNTC1Q"/>
</dbReference>
<dbReference type="Proteomes" id="UP000838412">
    <property type="component" value="Chromosome 9"/>
</dbReference>
<dbReference type="Pfam" id="PF00386">
    <property type="entry name" value="C1q"/>
    <property type="match status" value="1"/>
</dbReference>
<dbReference type="Pfam" id="PF01391">
    <property type="entry name" value="Collagen"/>
    <property type="match status" value="1"/>
</dbReference>
<feature type="domain" description="C1q" evidence="6">
    <location>
        <begin position="84"/>
        <end position="218"/>
    </location>
</feature>
<gene>
    <name evidence="7" type="primary">C1QTNF3</name>
    <name evidence="7" type="ORF">BLAG_LOCUS25422</name>
</gene>
<evidence type="ECO:0000256" key="2">
    <source>
        <dbReference type="ARBA" id="ARBA00022525"/>
    </source>
</evidence>
<dbReference type="SUPFAM" id="SSF49842">
    <property type="entry name" value="TNF-like"/>
    <property type="match status" value="1"/>
</dbReference>
<dbReference type="InterPro" id="IPR001073">
    <property type="entry name" value="C1q_dom"/>
</dbReference>
<keyword evidence="8" id="KW-1185">Reference proteome</keyword>
<dbReference type="PROSITE" id="PS50871">
    <property type="entry name" value="C1Q"/>
    <property type="match status" value="1"/>
</dbReference>
<keyword evidence="3 5" id="KW-0732">Signal</keyword>
<sequence length="224" mass="24094">MKNSFLLLLLSATCWAEPELQATQTSHQSPTGCMNNITIMSPPGVQGPPGPPGHYGEPGRPGNQGPPGKLGPQGLPGAPGSTTDPPVRVAFTAVRTSNFGPNNEETTIPFQVVHTNIGGHFDKDTGHFTSPVTAVYHFSFNFLSRSSDYNLFVILKHNGRKITSTYEGKGRSAGGSAVLLLEKGDRVWLDLGKNYAIYDNANMYSSFSGFLLFTMEDDDLGKES</sequence>
<reference evidence="7" key="1">
    <citation type="submission" date="2022-01" db="EMBL/GenBank/DDBJ databases">
        <authorList>
            <person name="Braso-Vives M."/>
        </authorList>
    </citation>
    <scope>NUCLEOTIDE SEQUENCE</scope>
</reference>
<dbReference type="SMART" id="SM00110">
    <property type="entry name" value="C1Q"/>
    <property type="match status" value="1"/>
</dbReference>
<organism evidence="7 8">
    <name type="scientific">Branchiostoma lanceolatum</name>
    <name type="common">Common lancelet</name>
    <name type="synonym">Amphioxus lanceolatum</name>
    <dbReference type="NCBI Taxonomy" id="7740"/>
    <lineage>
        <taxon>Eukaryota</taxon>
        <taxon>Metazoa</taxon>
        <taxon>Chordata</taxon>
        <taxon>Cephalochordata</taxon>
        <taxon>Leptocardii</taxon>
        <taxon>Amphioxiformes</taxon>
        <taxon>Branchiostomatidae</taxon>
        <taxon>Branchiostoma</taxon>
    </lineage>
</organism>
<dbReference type="InterPro" id="IPR008160">
    <property type="entry name" value="Collagen"/>
</dbReference>
<feature type="region of interest" description="Disordered" evidence="4">
    <location>
        <begin position="24"/>
        <end position="86"/>
    </location>
</feature>
<accession>A0A8K0AF60</accession>
<evidence type="ECO:0000259" key="6">
    <source>
        <dbReference type="PROSITE" id="PS50871"/>
    </source>
</evidence>
<feature type="compositionally biased region" description="Low complexity" evidence="4">
    <location>
        <begin position="54"/>
        <end position="80"/>
    </location>
</feature>
<proteinExistence type="predicted"/>
<dbReference type="PANTHER" id="PTHR15427">
    <property type="entry name" value="EMILIN ELASTIN MICROFIBRIL INTERFACE-LOCATED PROTEIN ELASTIN MICROFIBRIL INTERFACER"/>
    <property type="match status" value="1"/>
</dbReference>
<dbReference type="OrthoDB" id="1734063at2759"/>